<dbReference type="Proteomes" id="UP000015462">
    <property type="component" value="Unassembled WGS sequence"/>
</dbReference>
<evidence type="ECO:0000313" key="2">
    <source>
        <dbReference type="Proteomes" id="UP000015462"/>
    </source>
</evidence>
<organism evidence="1 2">
    <name type="scientific">Cycloclasticus pugetii</name>
    <dbReference type="NCBI Taxonomy" id="34068"/>
    <lineage>
        <taxon>Bacteria</taxon>
        <taxon>Pseudomonadati</taxon>
        <taxon>Pseudomonadota</taxon>
        <taxon>Gammaproteobacteria</taxon>
        <taxon>Thiotrichales</taxon>
        <taxon>Piscirickettsiaceae</taxon>
        <taxon>Cycloclasticus</taxon>
    </lineage>
</organism>
<comment type="caution">
    <text evidence="1">The sequence shown here is derived from an EMBL/GenBank/DDBJ whole genome shotgun (WGS) entry which is preliminary data.</text>
</comment>
<dbReference type="EMBL" id="ASHL01000001">
    <property type="protein sequence ID" value="EPD14403.1"/>
    <property type="molecule type" value="Genomic_DNA"/>
</dbReference>
<sequence>MLLAFILLILVVLALVYYKKKTPRTSSKANTSTERQQQRIQSMIDSKKYWGFYIEPRDEKNCCTSVLALRKKHFPINSIPALPLDDCSKKICHCKHVGLVEKRRPVYQRRRTNDRRGSIRFEEVSDRRSHSDRRSSNWVQYRH</sequence>
<reference evidence="1 2" key="1">
    <citation type="journal article" date="2013" name="Genome Announc.">
        <title>Genome Sequence of the Pyrene- and Fluoranthene-Degrading Bacterium Cycloclasticus sp. Strain PY97M.</title>
        <authorList>
            <person name="Cui Z."/>
            <person name="Xu G."/>
            <person name="Li Q."/>
            <person name="Gao W."/>
            <person name="Zheng L."/>
        </authorList>
    </citation>
    <scope>NUCLEOTIDE SEQUENCE [LARGE SCALE GENOMIC DNA]</scope>
    <source>
        <strain evidence="1 2">PY97M</strain>
    </source>
</reference>
<protein>
    <submittedName>
        <fullName evidence="1">Uncharacterized protein</fullName>
    </submittedName>
</protein>
<dbReference type="AlphaFoldDB" id="A0AB33Z5H2"/>
<gene>
    <name evidence="1" type="ORF">L196_02860</name>
</gene>
<name>A0AB33Z5H2_9GAMM</name>
<accession>A0AB33Z5H2</accession>
<dbReference type="RefSeq" id="WP_016389899.1">
    <property type="nucleotide sequence ID" value="NZ_KE646805.1"/>
</dbReference>
<keyword evidence="2" id="KW-1185">Reference proteome</keyword>
<proteinExistence type="predicted"/>
<evidence type="ECO:0000313" key="1">
    <source>
        <dbReference type="EMBL" id="EPD14403.1"/>
    </source>
</evidence>